<dbReference type="PRINTS" id="PR00449">
    <property type="entry name" value="RASTRNSFRMNG"/>
</dbReference>
<evidence type="ECO:0000313" key="3">
    <source>
        <dbReference type="EMBL" id="CAE7253023.1"/>
    </source>
</evidence>
<dbReference type="InterPro" id="IPR027417">
    <property type="entry name" value="P-loop_NTPase"/>
</dbReference>
<dbReference type="SMART" id="SM00175">
    <property type="entry name" value="RAB"/>
    <property type="match status" value="1"/>
</dbReference>
<dbReference type="CDD" id="cd00154">
    <property type="entry name" value="Rab"/>
    <property type="match status" value="1"/>
</dbReference>
<dbReference type="SMART" id="SM00174">
    <property type="entry name" value="RHO"/>
    <property type="match status" value="1"/>
</dbReference>
<dbReference type="PROSITE" id="PS51421">
    <property type="entry name" value="RAS"/>
    <property type="match status" value="1"/>
</dbReference>
<dbReference type="SUPFAM" id="SSF52540">
    <property type="entry name" value="P-loop containing nucleoside triphosphate hydrolases"/>
    <property type="match status" value="1"/>
</dbReference>
<dbReference type="PROSITE" id="PS51419">
    <property type="entry name" value="RAB"/>
    <property type="match status" value="1"/>
</dbReference>
<dbReference type="Gene3D" id="3.40.50.300">
    <property type="entry name" value="P-loop containing nucleotide triphosphate hydrolases"/>
    <property type="match status" value="1"/>
</dbReference>
<name>A0A812MA63_9DINO</name>
<dbReference type="GO" id="GO:0003924">
    <property type="term" value="F:GTPase activity"/>
    <property type="evidence" value="ECO:0007669"/>
    <property type="project" value="InterPro"/>
</dbReference>
<accession>A0A812MA63</accession>
<sequence length="199" mass="22408">MTTCPSYKVVLVGDSRTGKTSLLKQCVEHQFSTEVLPTAGLDFQWKKVFSGHEWVKLKLWDTAGEDRFRSLMPAYLQDAAAAIVVYDVTCWRSWCAARDWVNLVHHELGKETLLAMVGNKADLEGREVPQDAAREESLTLGALFLETSAKTGDNVDVLFQELATQLPNRPRSARQAAKPELQEEEARPSRKRCCLFPQL</sequence>
<dbReference type="OrthoDB" id="9989112at2759"/>
<dbReference type="SMART" id="SM00176">
    <property type="entry name" value="RAN"/>
    <property type="match status" value="1"/>
</dbReference>
<evidence type="ECO:0000313" key="4">
    <source>
        <dbReference type="Proteomes" id="UP000604046"/>
    </source>
</evidence>
<feature type="region of interest" description="Disordered" evidence="2">
    <location>
        <begin position="168"/>
        <end position="190"/>
    </location>
</feature>
<dbReference type="NCBIfam" id="TIGR00231">
    <property type="entry name" value="small_GTP"/>
    <property type="match status" value="1"/>
</dbReference>
<dbReference type="FunFam" id="3.40.50.300:FF:000808">
    <property type="entry name" value="Small GTP-binding protein, putative"/>
    <property type="match status" value="1"/>
</dbReference>
<gene>
    <name evidence="3" type="primary">ryh1</name>
    <name evidence="3" type="ORF">SNAT2548_LOCUS12686</name>
</gene>
<keyword evidence="1" id="KW-0547">Nucleotide-binding</keyword>
<dbReference type="AlphaFoldDB" id="A0A812MA63"/>
<dbReference type="InterPro" id="IPR005225">
    <property type="entry name" value="Small_GTP-bd"/>
</dbReference>
<dbReference type="GO" id="GO:0005525">
    <property type="term" value="F:GTP binding"/>
    <property type="evidence" value="ECO:0007669"/>
    <property type="project" value="InterPro"/>
</dbReference>
<dbReference type="PANTHER" id="PTHR47978">
    <property type="match status" value="1"/>
</dbReference>
<protein>
    <submittedName>
        <fullName evidence="3">Ryh1 protein</fullName>
    </submittedName>
</protein>
<dbReference type="Proteomes" id="UP000604046">
    <property type="component" value="Unassembled WGS sequence"/>
</dbReference>
<evidence type="ECO:0000256" key="1">
    <source>
        <dbReference type="ARBA" id="ARBA00022741"/>
    </source>
</evidence>
<dbReference type="InterPro" id="IPR001806">
    <property type="entry name" value="Small_GTPase"/>
</dbReference>
<dbReference type="SMART" id="SM00173">
    <property type="entry name" value="RAS"/>
    <property type="match status" value="1"/>
</dbReference>
<keyword evidence="4" id="KW-1185">Reference proteome</keyword>
<organism evidence="3 4">
    <name type="scientific">Symbiodinium natans</name>
    <dbReference type="NCBI Taxonomy" id="878477"/>
    <lineage>
        <taxon>Eukaryota</taxon>
        <taxon>Sar</taxon>
        <taxon>Alveolata</taxon>
        <taxon>Dinophyceae</taxon>
        <taxon>Suessiales</taxon>
        <taxon>Symbiodiniaceae</taxon>
        <taxon>Symbiodinium</taxon>
    </lineage>
</organism>
<comment type="caution">
    <text evidence="3">The sequence shown here is derived from an EMBL/GenBank/DDBJ whole genome shotgun (WGS) entry which is preliminary data.</text>
</comment>
<dbReference type="Pfam" id="PF00071">
    <property type="entry name" value="Ras"/>
    <property type="match status" value="1"/>
</dbReference>
<proteinExistence type="predicted"/>
<evidence type="ECO:0000256" key="2">
    <source>
        <dbReference type="SAM" id="MobiDB-lite"/>
    </source>
</evidence>
<reference evidence="3" key="1">
    <citation type="submission" date="2021-02" db="EMBL/GenBank/DDBJ databases">
        <authorList>
            <person name="Dougan E. K."/>
            <person name="Rhodes N."/>
            <person name="Thang M."/>
            <person name="Chan C."/>
        </authorList>
    </citation>
    <scope>NUCLEOTIDE SEQUENCE</scope>
</reference>
<dbReference type="EMBL" id="CAJNDS010001236">
    <property type="protein sequence ID" value="CAE7253023.1"/>
    <property type="molecule type" value="Genomic_DNA"/>
</dbReference>